<organism evidence="2">
    <name type="scientific">Tanacetum cinerariifolium</name>
    <name type="common">Dalmatian daisy</name>
    <name type="synonym">Chrysanthemum cinerariifolium</name>
    <dbReference type="NCBI Taxonomy" id="118510"/>
    <lineage>
        <taxon>Eukaryota</taxon>
        <taxon>Viridiplantae</taxon>
        <taxon>Streptophyta</taxon>
        <taxon>Embryophyta</taxon>
        <taxon>Tracheophyta</taxon>
        <taxon>Spermatophyta</taxon>
        <taxon>Magnoliopsida</taxon>
        <taxon>eudicotyledons</taxon>
        <taxon>Gunneridae</taxon>
        <taxon>Pentapetalae</taxon>
        <taxon>asterids</taxon>
        <taxon>campanulids</taxon>
        <taxon>Asterales</taxon>
        <taxon>Asteraceae</taxon>
        <taxon>Asteroideae</taxon>
        <taxon>Anthemideae</taxon>
        <taxon>Anthemidinae</taxon>
        <taxon>Tanacetum</taxon>
    </lineage>
</organism>
<keyword evidence="1" id="KW-0175">Coiled coil</keyword>
<dbReference type="EMBL" id="BKCJ010328682">
    <property type="protein sequence ID" value="GEZ82526.1"/>
    <property type="molecule type" value="Genomic_DNA"/>
</dbReference>
<name>A0A699IS69_TANCI</name>
<dbReference type="AlphaFoldDB" id="A0A699IS69"/>
<evidence type="ECO:0000313" key="2">
    <source>
        <dbReference type="EMBL" id="GEZ82526.1"/>
    </source>
</evidence>
<feature type="coiled-coil region" evidence="1">
    <location>
        <begin position="252"/>
        <end position="286"/>
    </location>
</feature>
<accession>A0A699IS69</accession>
<reference evidence="2" key="1">
    <citation type="journal article" date="2019" name="Sci. Rep.">
        <title>Draft genome of Tanacetum cinerariifolium, the natural source of mosquito coil.</title>
        <authorList>
            <person name="Yamashiro T."/>
            <person name="Shiraishi A."/>
            <person name="Satake H."/>
            <person name="Nakayama K."/>
        </authorList>
    </citation>
    <scope>NUCLEOTIDE SEQUENCE</scope>
</reference>
<evidence type="ECO:0000256" key="1">
    <source>
        <dbReference type="SAM" id="Coils"/>
    </source>
</evidence>
<protein>
    <submittedName>
        <fullName evidence="2">Uncharacterized protein</fullName>
    </submittedName>
</protein>
<proteinExistence type="predicted"/>
<sequence>MVPIHHSPDQRIVGASAVSLSMDVSHSRVKKMRENIAKHVLALRGVFDPLSEPLSVASLKGMEGTSSSTHDATTTLFTTFVSASTIPPISTDDYEVAHADGQGVPMLQMFHVRGRVCPLRSLSLYAPLPNASVTSYGPSHLDSSHHSGANIAEAEVDCIVRSSAPAIATVTTMTVEIDADATAARAPIAPCLFGVGSSSTGRTHSVPFGFSDVFGSDSLIGGIRTVVDPESDLQKVYLFTEFNVGAARQISLNDEAELLKVKDREIESLKAQLLLKEAEAAEAIRLRTESTALERQKNELSVKVTDLSASVKVREQEVANLDAQVIAVKLQNDNLVDQVHEQEISYVGLKEKVAVYEGFIGQLEKFQDKKLEEVNKKFDKLCAAFFIWPLILKKNSIRTS</sequence>
<comment type="caution">
    <text evidence="2">The sequence shown here is derived from an EMBL/GenBank/DDBJ whole genome shotgun (WGS) entry which is preliminary data.</text>
</comment>
<gene>
    <name evidence="2" type="ORF">Tci_554499</name>
</gene>